<dbReference type="Proteomes" id="UP000774804">
    <property type="component" value="Unassembled WGS sequence"/>
</dbReference>
<evidence type="ECO:0000313" key="5">
    <source>
        <dbReference type="Proteomes" id="UP000697107"/>
    </source>
</evidence>
<evidence type="ECO:0000313" key="4">
    <source>
        <dbReference type="EMBL" id="KAG2996620.1"/>
    </source>
</evidence>
<evidence type="ECO:0000256" key="1">
    <source>
        <dbReference type="SAM" id="MobiDB-lite"/>
    </source>
</evidence>
<dbReference type="EMBL" id="RCMK01000041">
    <property type="protein sequence ID" value="KAG2952199.1"/>
    <property type="molecule type" value="Genomic_DNA"/>
</dbReference>
<dbReference type="AlphaFoldDB" id="A0A8T1GQG9"/>
<dbReference type="Proteomes" id="UP000697107">
    <property type="component" value="Unassembled WGS sequence"/>
</dbReference>
<feature type="region of interest" description="Disordered" evidence="1">
    <location>
        <begin position="1"/>
        <end position="33"/>
    </location>
</feature>
<feature type="compositionally biased region" description="Polar residues" evidence="1">
    <location>
        <begin position="16"/>
        <end position="31"/>
    </location>
</feature>
<dbReference type="EMBL" id="RCMI01000002">
    <property type="protein sequence ID" value="KAG2944676.1"/>
    <property type="molecule type" value="Genomic_DNA"/>
</dbReference>
<gene>
    <name evidence="2" type="ORF">PC115_g121</name>
    <name evidence="3" type="ORF">PC117_g2970</name>
    <name evidence="4" type="ORF">PC118_g2340</name>
</gene>
<evidence type="ECO:0000313" key="2">
    <source>
        <dbReference type="EMBL" id="KAG2944676.1"/>
    </source>
</evidence>
<accession>A0A8T1GQG9</accession>
<reference evidence="4" key="1">
    <citation type="submission" date="2018-10" db="EMBL/GenBank/DDBJ databases">
        <title>Effector identification in a new, highly contiguous assembly of the strawberry crown rot pathogen Phytophthora cactorum.</title>
        <authorList>
            <person name="Armitage A.D."/>
            <person name="Nellist C.F."/>
            <person name="Bates H."/>
            <person name="Vickerstaff R.J."/>
            <person name="Harrison R.J."/>
        </authorList>
    </citation>
    <scope>NUCLEOTIDE SEQUENCE</scope>
    <source>
        <strain evidence="2">4032</strain>
        <strain evidence="3">4040</strain>
        <strain evidence="4">P415</strain>
    </source>
</reference>
<dbReference type="Proteomes" id="UP000736787">
    <property type="component" value="Unassembled WGS sequence"/>
</dbReference>
<organism evidence="4 5">
    <name type="scientific">Phytophthora cactorum</name>
    <dbReference type="NCBI Taxonomy" id="29920"/>
    <lineage>
        <taxon>Eukaryota</taxon>
        <taxon>Sar</taxon>
        <taxon>Stramenopiles</taxon>
        <taxon>Oomycota</taxon>
        <taxon>Peronosporomycetes</taxon>
        <taxon>Peronosporales</taxon>
        <taxon>Peronosporaceae</taxon>
        <taxon>Phytophthora</taxon>
    </lineage>
</organism>
<dbReference type="EMBL" id="RCML01000034">
    <property type="protein sequence ID" value="KAG2996620.1"/>
    <property type="molecule type" value="Genomic_DNA"/>
</dbReference>
<comment type="caution">
    <text evidence="4">The sequence shown here is derived from an EMBL/GenBank/DDBJ whole genome shotgun (WGS) entry which is preliminary data.</text>
</comment>
<name>A0A8T1GQG9_9STRA</name>
<sequence>MAVHESMESIAEVLKSSRQQSTGTPLGNGSNEIMMDQRKVFKLRQRYLPS</sequence>
<proteinExistence type="predicted"/>
<evidence type="ECO:0000313" key="3">
    <source>
        <dbReference type="EMBL" id="KAG2952199.1"/>
    </source>
</evidence>
<protein>
    <submittedName>
        <fullName evidence="4">Uncharacterized protein</fullName>
    </submittedName>
</protein>